<evidence type="ECO:0000313" key="3">
    <source>
        <dbReference type="EMBL" id="ACO63209.1"/>
    </source>
</evidence>
<keyword evidence="4" id="KW-1185">Reference proteome</keyword>
<dbReference type="GeneID" id="8242828"/>
<keyword evidence="2" id="KW-0732">Signal</keyword>
<evidence type="ECO:0000256" key="2">
    <source>
        <dbReference type="SAM" id="SignalP"/>
    </source>
</evidence>
<dbReference type="AlphaFoldDB" id="C1E4Z3"/>
<dbReference type="Proteomes" id="UP000002009">
    <property type="component" value="Chromosome 4"/>
</dbReference>
<accession>C1E4Z3</accession>
<proteinExistence type="predicted"/>
<feature type="compositionally biased region" description="Low complexity" evidence="1">
    <location>
        <begin position="49"/>
        <end position="62"/>
    </location>
</feature>
<name>C1E4Z3_MICCC</name>
<dbReference type="EMBL" id="CP001325">
    <property type="protein sequence ID" value="ACO63209.1"/>
    <property type="molecule type" value="Genomic_DNA"/>
</dbReference>
<dbReference type="RefSeq" id="XP_002501951.1">
    <property type="nucleotide sequence ID" value="XM_002501905.1"/>
</dbReference>
<organism evidence="3 4">
    <name type="scientific">Micromonas commoda (strain RCC299 / NOUM17 / CCMP2709)</name>
    <name type="common">Picoplanktonic green alga</name>
    <dbReference type="NCBI Taxonomy" id="296587"/>
    <lineage>
        <taxon>Eukaryota</taxon>
        <taxon>Viridiplantae</taxon>
        <taxon>Chlorophyta</taxon>
        <taxon>Mamiellophyceae</taxon>
        <taxon>Mamiellales</taxon>
        <taxon>Mamiellaceae</taxon>
        <taxon>Micromonas</taxon>
    </lineage>
</organism>
<feature type="signal peptide" evidence="2">
    <location>
        <begin position="1"/>
        <end position="20"/>
    </location>
</feature>
<feature type="region of interest" description="Disordered" evidence="1">
    <location>
        <begin position="41"/>
        <end position="80"/>
    </location>
</feature>
<dbReference type="InParanoid" id="C1E4Z3"/>
<sequence>MSTRHPVTTIGGALWRVVAGFSVVEACSLYQGAFGARVDPEAERRGARADAPGPSSSSSSSTGTGGRNRRRRRAGTDAPECADCSAAPFILRQVRNMYLRGVVDDAAFAGSVTFEDPAVSCEGIGEVREAFRAASRFEPRELEPASVTQVADDTYVVRVCLAWTLPVLGETRVPSDVVVTVVTKEKREGLAAARMANDKDGLPAVGVIWRVEERWNGARLLEGFPFDFTRRIAGLVSFAATPALFAKK</sequence>
<dbReference type="KEGG" id="mis:MICPUN_58210"/>
<reference evidence="3 4" key="1">
    <citation type="journal article" date="2009" name="Science">
        <title>Green evolution and dynamic adaptations revealed by genomes of the marine picoeukaryotes Micromonas.</title>
        <authorList>
            <person name="Worden A.Z."/>
            <person name="Lee J.H."/>
            <person name="Mock T."/>
            <person name="Rouze P."/>
            <person name="Simmons M.P."/>
            <person name="Aerts A.L."/>
            <person name="Allen A.E."/>
            <person name="Cuvelier M.L."/>
            <person name="Derelle E."/>
            <person name="Everett M.V."/>
            <person name="Foulon E."/>
            <person name="Grimwood J."/>
            <person name="Gundlach H."/>
            <person name="Henrissat B."/>
            <person name="Napoli C."/>
            <person name="McDonald S.M."/>
            <person name="Parker M.S."/>
            <person name="Rombauts S."/>
            <person name="Salamov A."/>
            <person name="Von Dassow P."/>
            <person name="Badger J.H."/>
            <person name="Coutinho P.M."/>
            <person name="Demir E."/>
            <person name="Dubchak I."/>
            <person name="Gentemann C."/>
            <person name="Eikrem W."/>
            <person name="Gready J.E."/>
            <person name="John U."/>
            <person name="Lanier W."/>
            <person name="Lindquist E.A."/>
            <person name="Lucas S."/>
            <person name="Mayer K.F."/>
            <person name="Moreau H."/>
            <person name="Not F."/>
            <person name="Otillar R."/>
            <person name="Panaud O."/>
            <person name="Pangilinan J."/>
            <person name="Paulsen I."/>
            <person name="Piegu B."/>
            <person name="Poliakov A."/>
            <person name="Robbens S."/>
            <person name="Schmutz J."/>
            <person name="Toulza E."/>
            <person name="Wyss T."/>
            <person name="Zelensky A."/>
            <person name="Zhou K."/>
            <person name="Armbrust E.V."/>
            <person name="Bhattacharya D."/>
            <person name="Goodenough U.W."/>
            <person name="Van de Peer Y."/>
            <person name="Grigoriev I.V."/>
        </authorList>
    </citation>
    <scope>NUCLEOTIDE SEQUENCE [LARGE SCALE GENOMIC DNA]</scope>
    <source>
        <strain evidence="4">RCC299 / NOUM17</strain>
    </source>
</reference>
<evidence type="ECO:0000256" key="1">
    <source>
        <dbReference type="SAM" id="MobiDB-lite"/>
    </source>
</evidence>
<gene>
    <name evidence="3" type="ORF">MICPUN_58210</name>
</gene>
<feature type="chain" id="PRO_5002906572" evidence="2">
    <location>
        <begin position="21"/>
        <end position="248"/>
    </location>
</feature>
<evidence type="ECO:0000313" key="4">
    <source>
        <dbReference type="Proteomes" id="UP000002009"/>
    </source>
</evidence>
<protein>
    <submittedName>
        <fullName evidence="3">Uncharacterized protein</fullName>
    </submittedName>
</protein>